<dbReference type="GO" id="GO:0005634">
    <property type="term" value="C:nucleus"/>
    <property type="evidence" value="ECO:0007669"/>
    <property type="project" value="UniProtKB-SubCell"/>
</dbReference>
<dbReference type="InterPro" id="IPR019340">
    <property type="entry name" value="Histone_AcTrfase_su3"/>
</dbReference>
<comment type="subcellular location">
    <subcellularLocation>
        <location evidence="1">Nucleus</location>
    </subcellularLocation>
</comment>
<sequence>MKTKEKDLVKNSTLKDSSKQLSGSQSKEEDILDLPNLHTVDRKKLPCFQKILSGIATDAVGMNEINNLEAELEMLLSKVALRHRALKRQTSTNTSSEKNKKKKGKTVKKKKEPPPIHTEHRNLTSGESLFPELKSLMTSHTLPTCPRPEPTTFGAGGARPPHTTMCGKVLPDNTDTRNEATSKFCTFVEPYVAEFVNEDLTILDDLIAKYDLDSGSSSNDIPPLGPAWAAKWGEGDLAEEKRTGGENCKKLRKPTVTGSDTNQENVKDILNRAEQICTSSKLELPDNLVERIVGALVDPDLFPDDTKNNNTHCLSRNIKEDESDVPEPKRRRLNEDEIQPGISNHNSTELLSSKHLSSLDARLRRGLSEQFQVKLNKADEQSDEILVEIIKCQEEVRMLAAQNRNTLESLRRRVEMELERQKWKRTLSDVEEEVIEITKKYTSSRKIEPNFTAQSMDDGVKILDNRRFKLNNEDTNRILNILQKRNRALSALHGGDNTRSNKIQQGY</sequence>
<evidence type="ECO:0000256" key="4">
    <source>
        <dbReference type="ARBA" id="ARBA00023163"/>
    </source>
</evidence>
<accession>A0A8D8UPS7</accession>
<evidence type="ECO:0000256" key="1">
    <source>
        <dbReference type="ARBA" id="ARBA00004123"/>
    </source>
</evidence>
<evidence type="ECO:0000256" key="7">
    <source>
        <dbReference type="SAM" id="MobiDB-lite"/>
    </source>
</evidence>
<dbReference type="Pfam" id="PF10198">
    <property type="entry name" value="Ada3"/>
    <property type="match status" value="1"/>
</dbReference>
<dbReference type="GO" id="GO:0000124">
    <property type="term" value="C:SAGA complex"/>
    <property type="evidence" value="ECO:0007669"/>
    <property type="project" value="TreeGrafter"/>
</dbReference>
<feature type="compositionally biased region" description="Polar residues" evidence="7">
    <location>
        <begin position="10"/>
        <end position="25"/>
    </location>
</feature>
<feature type="region of interest" description="Disordered" evidence="7">
    <location>
        <begin position="1"/>
        <end position="30"/>
    </location>
</feature>
<feature type="region of interest" description="Disordered" evidence="7">
    <location>
        <begin position="139"/>
        <end position="171"/>
    </location>
</feature>
<feature type="coiled-coil region" evidence="6">
    <location>
        <begin position="413"/>
        <end position="440"/>
    </location>
</feature>
<feature type="compositionally biased region" description="Basic and acidic residues" evidence="7">
    <location>
        <begin position="112"/>
        <end position="122"/>
    </location>
</feature>
<dbReference type="EMBL" id="HBUF01049384">
    <property type="protein sequence ID" value="CAG6621127.1"/>
    <property type="molecule type" value="Transcribed_RNA"/>
</dbReference>
<dbReference type="PANTHER" id="PTHR13556">
    <property type="entry name" value="TRANSCRIPTIONAL ADAPTER 3-RELATED"/>
    <property type="match status" value="1"/>
</dbReference>
<dbReference type="EMBL" id="HBUF01562450">
    <property type="protein sequence ID" value="CAG6762999.1"/>
    <property type="molecule type" value="Transcribed_RNA"/>
</dbReference>
<proteinExistence type="inferred from homology"/>
<keyword evidence="3" id="KW-0805">Transcription regulation</keyword>
<feature type="region of interest" description="Disordered" evidence="7">
    <location>
        <begin position="86"/>
        <end position="127"/>
    </location>
</feature>
<reference evidence="8" key="1">
    <citation type="submission" date="2021-05" db="EMBL/GenBank/DDBJ databases">
        <authorList>
            <person name="Alioto T."/>
            <person name="Alioto T."/>
            <person name="Gomez Garrido J."/>
        </authorList>
    </citation>
    <scope>NUCLEOTIDE SEQUENCE</scope>
</reference>
<dbReference type="EMBL" id="HBUF01562447">
    <property type="protein sequence ID" value="CAG6762996.1"/>
    <property type="molecule type" value="Transcribed_RNA"/>
</dbReference>
<protein>
    <submittedName>
        <fullName evidence="8">Transcriptional adapter 3-B</fullName>
    </submittedName>
</protein>
<evidence type="ECO:0000256" key="3">
    <source>
        <dbReference type="ARBA" id="ARBA00023015"/>
    </source>
</evidence>
<dbReference type="EMBL" id="HBUF01562449">
    <property type="protein sequence ID" value="CAG6762998.1"/>
    <property type="molecule type" value="Transcribed_RNA"/>
</dbReference>
<evidence type="ECO:0000313" key="8">
    <source>
        <dbReference type="EMBL" id="CAG6709644.1"/>
    </source>
</evidence>
<dbReference type="EMBL" id="HBUF01562448">
    <property type="protein sequence ID" value="CAG6762997.1"/>
    <property type="molecule type" value="Transcribed_RNA"/>
</dbReference>
<dbReference type="GO" id="GO:0006357">
    <property type="term" value="P:regulation of transcription by RNA polymerase II"/>
    <property type="evidence" value="ECO:0007669"/>
    <property type="project" value="TreeGrafter"/>
</dbReference>
<dbReference type="EMBL" id="HBUF01346294">
    <property type="protein sequence ID" value="CAG6709644.1"/>
    <property type="molecule type" value="Transcribed_RNA"/>
</dbReference>
<dbReference type="PANTHER" id="PTHR13556:SF2">
    <property type="entry name" value="TRANSCRIPTIONAL ADAPTER 3"/>
    <property type="match status" value="1"/>
</dbReference>
<dbReference type="AlphaFoldDB" id="A0A8D8UPS7"/>
<feature type="compositionally biased region" description="Basic residues" evidence="7">
    <location>
        <begin position="99"/>
        <end position="111"/>
    </location>
</feature>
<evidence type="ECO:0000256" key="6">
    <source>
        <dbReference type="SAM" id="Coils"/>
    </source>
</evidence>
<keyword evidence="4" id="KW-0804">Transcription</keyword>
<keyword evidence="6" id="KW-0175">Coiled coil</keyword>
<organism evidence="8">
    <name type="scientific">Cacopsylla melanoneura</name>
    <dbReference type="NCBI Taxonomy" id="428564"/>
    <lineage>
        <taxon>Eukaryota</taxon>
        <taxon>Metazoa</taxon>
        <taxon>Ecdysozoa</taxon>
        <taxon>Arthropoda</taxon>
        <taxon>Hexapoda</taxon>
        <taxon>Insecta</taxon>
        <taxon>Pterygota</taxon>
        <taxon>Neoptera</taxon>
        <taxon>Paraneoptera</taxon>
        <taxon>Hemiptera</taxon>
        <taxon>Sternorrhyncha</taxon>
        <taxon>Psylloidea</taxon>
        <taxon>Psyllidae</taxon>
        <taxon>Psyllinae</taxon>
        <taxon>Cacopsylla</taxon>
    </lineage>
</organism>
<comment type="similarity">
    <text evidence="2">Belongs to the NGG1 family.</text>
</comment>
<name>A0A8D8UPS7_9HEMI</name>
<dbReference type="GO" id="GO:0003713">
    <property type="term" value="F:transcription coactivator activity"/>
    <property type="evidence" value="ECO:0007669"/>
    <property type="project" value="TreeGrafter"/>
</dbReference>
<dbReference type="EMBL" id="HBUF01049383">
    <property type="protein sequence ID" value="CAG6621126.1"/>
    <property type="molecule type" value="Transcribed_RNA"/>
</dbReference>
<evidence type="ECO:0000256" key="5">
    <source>
        <dbReference type="ARBA" id="ARBA00023242"/>
    </source>
</evidence>
<feature type="region of interest" description="Disordered" evidence="7">
    <location>
        <begin position="301"/>
        <end position="330"/>
    </location>
</feature>
<keyword evidence="5" id="KW-0539">Nucleus</keyword>
<evidence type="ECO:0000256" key="2">
    <source>
        <dbReference type="ARBA" id="ARBA00005330"/>
    </source>
</evidence>